<proteinExistence type="predicted"/>
<dbReference type="Gene3D" id="1.10.287.110">
    <property type="entry name" value="DnaJ domain"/>
    <property type="match status" value="1"/>
</dbReference>
<accession>A0A3A3FP30</accession>
<feature type="region of interest" description="Disordered" evidence="2">
    <location>
        <begin position="173"/>
        <end position="207"/>
    </location>
</feature>
<dbReference type="CDD" id="cd06257">
    <property type="entry name" value="DnaJ"/>
    <property type="match status" value="1"/>
</dbReference>
<evidence type="ECO:0000313" key="3">
    <source>
        <dbReference type="EMBL" id="RJF97643.1"/>
    </source>
</evidence>
<reference evidence="4" key="1">
    <citation type="submission" date="2018-09" db="EMBL/GenBank/DDBJ databases">
        <authorList>
            <person name="Zhu H."/>
        </authorList>
    </citation>
    <scope>NUCLEOTIDE SEQUENCE [LARGE SCALE GENOMIC DNA]</scope>
    <source>
        <strain evidence="4">K1R23-30</strain>
    </source>
</reference>
<organism evidence="3 4">
    <name type="scientific">Noviherbaspirillum saxi</name>
    <dbReference type="NCBI Taxonomy" id="2320863"/>
    <lineage>
        <taxon>Bacteria</taxon>
        <taxon>Pseudomonadati</taxon>
        <taxon>Pseudomonadota</taxon>
        <taxon>Betaproteobacteria</taxon>
        <taxon>Burkholderiales</taxon>
        <taxon>Oxalobacteraceae</taxon>
        <taxon>Noviherbaspirillum</taxon>
    </lineage>
</organism>
<keyword evidence="1" id="KW-0175">Coiled coil</keyword>
<comment type="caution">
    <text evidence="3">The sequence shown here is derived from an EMBL/GenBank/DDBJ whole genome shotgun (WGS) entry which is preliminary data.</text>
</comment>
<gene>
    <name evidence="3" type="ORF">D3871_03230</name>
</gene>
<evidence type="ECO:0000256" key="2">
    <source>
        <dbReference type="SAM" id="MobiDB-lite"/>
    </source>
</evidence>
<feature type="coiled-coil region" evidence="1">
    <location>
        <begin position="279"/>
        <end position="306"/>
    </location>
</feature>
<feature type="compositionally biased region" description="Basic and acidic residues" evidence="2">
    <location>
        <begin position="196"/>
        <end position="207"/>
    </location>
</feature>
<keyword evidence="4" id="KW-1185">Reference proteome</keyword>
<dbReference type="RefSeq" id="WP_119767592.1">
    <property type="nucleotide sequence ID" value="NZ_QYUO01000001.1"/>
</dbReference>
<evidence type="ECO:0000256" key="1">
    <source>
        <dbReference type="SAM" id="Coils"/>
    </source>
</evidence>
<dbReference type="OrthoDB" id="114754at2"/>
<dbReference type="InterPro" id="IPR036869">
    <property type="entry name" value="J_dom_sf"/>
</dbReference>
<protein>
    <submittedName>
        <fullName evidence="3">Molecular chaperone DnaJ</fullName>
    </submittedName>
</protein>
<sequence length="376" mass="43250">MLKPQLAPVQIAGSDNSLSKAQKTFNSQILQIEKLRTRLAAWDTASTAYQEKYTRELVPLLDATTKLQIKLIYALDHAAEQKGLTRAERNMLQKLIVGLAEEVLAERDDPELTAIHDKYSGPDDVGDEATEAAALQVMKGMLEDMFGVDLGDDTRLDSPEEIVQRMQAQFEEQQAGYEAKRQAEEERRAKRKKTAKQLEKEAQAEEDARKINQSIREIYRKLASALHPDRETDPEERLRKTALMQRINQAYDKQNLLQLLELQLELEHIDRNVISRLDEERLRHYNAILKKQVAELKQELMRVESAFCAQFHLSPFVSIKPETVMRDLDCDIASIKLGNREIEQDLQALESAKGIKAWLKKLRRRPVADDFYDLPF</sequence>
<feature type="compositionally biased region" description="Basic and acidic residues" evidence="2">
    <location>
        <begin position="178"/>
        <end position="188"/>
    </location>
</feature>
<evidence type="ECO:0000313" key="4">
    <source>
        <dbReference type="Proteomes" id="UP000265955"/>
    </source>
</evidence>
<name>A0A3A3FP30_9BURK</name>
<dbReference type="Proteomes" id="UP000265955">
    <property type="component" value="Unassembled WGS sequence"/>
</dbReference>
<dbReference type="InterPro" id="IPR001623">
    <property type="entry name" value="DnaJ_domain"/>
</dbReference>
<dbReference type="SUPFAM" id="SSF46565">
    <property type="entry name" value="Chaperone J-domain"/>
    <property type="match status" value="1"/>
</dbReference>
<dbReference type="AlphaFoldDB" id="A0A3A3FP30"/>
<dbReference type="EMBL" id="QYUO01000001">
    <property type="protein sequence ID" value="RJF97643.1"/>
    <property type="molecule type" value="Genomic_DNA"/>
</dbReference>